<dbReference type="AlphaFoldDB" id="A0A142W3R1"/>
<dbReference type="RefSeq" id="WP_062902904.1">
    <property type="nucleotide sequence ID" value="NZ_CP013342.1"/>
</dbReference>
<reference evidence="3" key="1">
    <citation type="submission" date="2015-11" db="EMBL/GenBank/DDBJ databases">
        <title>Complete genome sequence of a polyethylene glycol-degrading strain Sphingopyxis terrae strain 203-1 (NBRC 15098).</title>
        <authorList>
            <person name="Yoshiyuki O."/>
            <person name="Shouta N."/>
            <person name="Nagata Y."/>
            <person name="Numata M."/>
            <person name="Tsuchikane K."/>
            <person name="Hosoyama A."/>
            <person name="Yamazoe A."/>
            <person name="Tsuda M."/>
            <person name="Fujita N."/>
            <person name="Kawai F."/>
        </authorList>
    </citation>
    <scope>NUCLEOTIDE SEQUENCE [LARGE SCALE GENOMIC DNA]</scope>
    <source>
        <strain evidence="3">203-1</strain>
    </source>
</reference>
<dbReference type="EMBL" id="CP013342">
    <property type="protein sequence ID" value="AMU96653.1"/>
    <property type="molecule type" value="Genomic_DNA"/>
</dbReference>
<evidence type="ECO:0000256" key="1">
    <source>
        <dbReference type="SAM" id="Phobius"/>
    </source>
</evidence>
<dbReference type="KEGG" id="ster:AOA14_18805"/>
<gene>
    <name evidence="2" type="ORF">AOA14_18805</name>
</gene>
<keyword evidence="1" id="KW-0812">Transmembrane</keyword>
<dbReference type="Proteomes" id="UP000076234">
    <property type="component" value="Chromosome"/>
</dbReference>
<keyword evidence="1" id="KW-0472">Membrane</keyword>
<accession>A0A142W3R1</accession>
<organism evidence="2 3">
    <name type="scientific">Sphingopyxis terrae subsp. terrae NBRC 15098</name>
    <dbReference type="NCBI Taxonomy" id="1219058"/>
    <lineage>
        <taxon>Bacteria</taxon>
        <taxon>Pseudomonadati</taxon>
        <taxon>Pseudomonadota</taxon>
        <taxon>Alphaproteobacteria</taxon>
        <taxon>Sphingomonadales</taxon>
        <taxon>Sphingomonadaceae</taxon>
        <taxon>Sphingopyxis</taxon>
    </lineage>
</organism>
<feature type="transmembrane region" description="Helical" evidence="1">
    <location>
        <begin position="51"/>
        <end position="78"/>
    </location>
</feature>
<evidence type="ECO:0000313" key="3">
    <source>
        <dbReference type="Proteomes" id="UP000076234"/>
    </source>
</evidence>
<evidence type="ECO:0008006" key="4">
    <source>
        <dbReference type="Google" id="ProtNLM"/>
    </source>
</evidence>
<sequence>MPLHLVTPVDRAQDARADSDSLDLPIKGWRSHAADLCYIVLRGSTFLASSYLMALGLPLLFFLLISGGDAGVFFAHLANIADRFLGAEQGRQVGFLDEFKFVLIGVATLVVVWRLPRFINDLERELSGEKL</sequence>
<reference evidence="2 3" key="2">
    <citation type="journal article" date="2016" name="Genome Announc.">
        <title>Complete Genome Sequence of Sphingopyxis terrae Strain 203-1 (NBRC 111660), a Polyethylene Glycol Degrader.</title>
        <authorList>
            <person name="Ohtsubo Y."/>
            <person name="Nonoyama S."/>
            <person name="Nagata Y."/>
            <person name="Numata M."/>
            <person name="Tsuchikane K."/>
            <person name="Hosoyama A."/>
            <person name="Yamazoe A."/>
            <person name="Tsuda M."/>
            <person name="Fujita N."/>
            <person name="Kawai F."/>
        </authorList>
    </citation>
    <scope>NUCLEOTIDE SEQUENCE [LARGE SCALE GENOMIC DNA]</scope>
    <source>
        <strain evidence="2 3">203-1</strain>
    </source>
</reference>
<evidence type="ECO:0000313" key="2">
    <source>
        <dbReference type="EMBL" id="AMU96653.1"/>
    </source>
</evidence>
<name>A0A142W3R1_9SPHN</name>
<proteinExistence type="predicted"/>
<keyword evidence="1" id="KW-1133">Transmembrane helix</keyword>
<dbReference type="STRING" id="1219058.AOA14_18805"/>
<protein>
    <recommendedName>
        <fullName evidence="4">Conjugative transfer protein</fullName>
    </recommendedName>
</protein>